<evidence type="ECO:0000256" key="8">
    <source>
        <dbReference type="ARBA" id="ARBA00023136"/>
    </source>
</evidence>
<dbReference type="PANTHER" id="PTHR43373:SF1">
    <property type="entry name" value="NA(+)_H(+) ANTIPORTER SUBUNIT A"/>
    <property type="match status" value="1"/>
</dbReference>
<feature type="transmembrane region" description="Helical" evidence="10">
    <location>
        <begin position="631"/>
        <end position="650"/>
    </location>
</feature>
<dbReference type="InterPro" id="IPR001750">
    <property type="entry name" value="ND/Mrp_TM"/>
</dbReference>
<feature type="transmembrane region" description="Helical" evidence="10">
    <location>
        <begin position="458"/>
        <end position="482"/>
    </location>
</feature>
<keyword evidence="6 10" id="KW-1133">Transmembrane helix</keyword>
<evidence type="ECO:0000256" key="10">
    <source>
        <dbReference type="SAM" id="Phobius"/>
    </source>
</evidence>
<keyword evidence="4" id="KW-1003">Cell membrane</keyword>
<dbReference type="PRINTS" id="PR01434">
    <property type="entry name" value="NADHDHGNASE5"/>
</dbReference>
<dbReference type="PANTHER" id="PTHR43373">
    <property type="entry name" value="NA(+)/H(+) ANTIPORTER SUBUNIT"/>
    <property type="match status" value="1"/>
</dbReference>
<evidence type="ECO:0000313" key="16">
    <source>
        <dbReference type="Proteomes" id="UP000280307"/>
    </source>
</evidence>
<dbReference type="GO" id="GO:0015297">
    <property type="term" value="F:antiporter activity"/>
    <property type="evidence" value="ECO:0007669"/>
    <property type="project" value="UniProtKB-KW"/>
</dbReference>
<sequence length="819" mass="88203">MLLSMVLFAFAMAPLGLLARREPRALVGWGLALLPFAIFVLLCTQIGTVVNQGPIVETLRWVPTMGLELRFTLDGLSLLFALIITGIGTLIVGYAGAYMEKDIGLGRFLVYLFLFMGAMLGVVLAGNVLTMFVFWELTSVTSYLLIGYKHEYPDARRGAQHSLLITGFGGLALLVGLLMLGAAAKQVGVLAEQAYNLDAIIAAGRQIVATDLYGPAMAFVFLGAFTKSAQFPFHFWLPGAMQAPTPASAFLHSATMVKAGVYLLARLAPGMGDTPLWNYTLVTVGGFTFAFGAFVAFRQYDIKALLAYSTLSQLGGLILMIGLGGKYGAEALVTLILAHALYKSALFMTAGIIDHETGTRDLNRLGGLRKLMPRTMVIVGIALLSQMGIPIMFGFVAKEWALKAALESDLAAPWPLLGLAAILIAAVGYIIAAWRFFKNAFLGKPHPDVLQHHVHDPKVAMLISPAVPAFLSLLLPLGLPWVSTFLSPAASAVYGHDFTFELYLYGGVNQALLFSLAAIGVGVLLATQERRLAAHRIIASVSGAKLFDRLVEGILAFATGLARTIQSGRLRTYILYTIFAYFVIVGIPFVIYGLGDVRSIQDNSPYFYEVVVVSLIPVGIIATITARSRLGAIIAVSMIGAMVALIFVLFSAADLALTQLLIEVLSTVFLLFLFSVMPSRFRNFSPAWVRWRDAVIAVAFGILMSGLVLAGATTNLFQSIAPYYLEQSVPGGKGANVVNVILVDFRSFDTLGEIVVLFVALISIFGLLRFRKQRSDVRSSGRERLTILPGEAGVLVGNGMDEGVERAAVPSSQKQEKST</sequence>
<dbReference type="Pfam" id="PF00361">
    <property type="entry name" value="Proton_antipo_M"/>
    <property type="match status" value="1"/>
</dbReference>
<evidence type="ECO:0000256" key="3">
    <source>
        <dbReference type="ARBA" id="ARBA00022449"/>
    </source>
</evidence>
<protein>
    <submittedName>
        <fullName evidence="15">DUF4040 domain-containing protein</fullName>
    </submittedName>
</protein>
<keyword evidence="5 9" id="KW-0812">Transmembrane</keyword>
<name>A0A426TWH7_9CHLR</name>
<dbReference type="InterPro" id="IPR046806">
    <property type="entry name" value="MrpA_C/MbhE"/>
</dbReference>
<gene>
    <name evidence="15" type="ORF">EI684_14370</name>
</gene>
<feature type="transmembrane region" description="Helical" evidence="10">
    <location>
        <begin position="29"/>
        <end position="50"/>
    </location>
</feature>
<dbReference type="AlphaFoldDB" id="A0A426TWH7"/>
<reference evidence="15 16" key="1">
    <citation type="submission" date="2018-12" db="EMBL/GenBank/DDBJ databases">
        <title>Genome Sequence of Candidatus Viridilinea halotolerans isolated from saline sulfide-rich spring.</title>
        <authorList>
            <person name="Grouzdev D.S."/>
            <person name="Burganskaya E.I."/>
            <person name="Krutkina M.S."/>
            <person name="Sukhacheva M.V."/>
            <person name="Gorlenko V.M."/>
        </authorList>
    </citation>
    <scope>NUCLEOTIDE SEQUENCE [LARGE SCALE GENOMIC DNA]</scope>
    <source>
        <strain evidence="15">Chok-6</strain>
    </source>
</reference>
<organism evidence="15 16">
    <name type="scientific">Candidatus Viridilinea halotolerans</name>
    <dbReference type="NCBI Taxonomy" id="2491704"/>
    <lineage>
        <taxon>Bacteria</taxon>
        <taxon>Bacillati</taxon>
        <taxon>Chloroflexota</taxon>
        <taxon>Chloroflexia</taxon>
        <taxon>Chloroflexales</taxon>
        <taxon>Chloroflexineae</taxon>
        <taxon>Oscillochloridaceae</taxon>
        <taxon>Candidatus Viridilinea</taxon>
    </lineage>
</organism>
<feature type="transmembrane region" description="Helical" evidence="10">
    <location>
        <begin position="304"/>
        <end position="325"/>
    </location>
</feature>
<feature type="transmembrane region" description="Helical" evidence="10">
    <location>
        <begin position="694"/>
        <end position="717"/>
    </location>
</feature>
<keyword evidence="3" id="KW-0050">Antiport</keyword>
<feature type="domain" description="NADH:quinone oxidoreductase/Mrp antiporter transmembrane" evidence="11">
    <location>
        <begin position="125"/>
        <end position="411"/>
    </location>
</feature>
<evidence type="ECO:0000256" key="4">
    <source>
        <dbReference type="ARBA" id="ARBA00022475"/>
    </source>
</evidence>
<dbReference type="Pfam" id="PF13244">
    <property type="entry name" value="MbhD"/>
    <property type="match status" value="1"/>
</dbReference>
<dbReference type="GO" id="GO:0005886">
    <property type="term" value="C:plasma membrane"/>
    <property type="evidence" value="ECO:0007669"/>
    <property type="project" value="UniProtKB-SubCell"/>
</dbReference>
<feature type="domain" description="MrpA C-terminal/MbhD" evidence="13">
    <location>
        <begin position="615"/>
        <end position="678"/>
    </location>
</feature>
<dbReference type="InterPro" id="IPR050616">
    <property type="entry name" value="CPA3_Na-H_Antiporter_A"/>
</dbReference>
<keyword evidence="8 10" id="KW-0472">Membrane</keyword>
<feature type="transmembrane region" description="Helical" evidence="10">
    <location>
        <begin position="606"/>
        <end position="624"/>
    </location>
</feature>
<evidence type="ECO:0000313" key="15">
    <source>
        <dbReference type="EMBL" id="RRR69912.1"/>
    </source>
</evidence>
<evidence type="ECO:0000256" key="1">
    <source>
        <dbReference type="ARBA" id="ARBA00004651"/>
    </source>
</evidence>
<comment type="subcellular location">
    <subcellularLocation>
        <location evidence="1">Cell membrane</location>
        <topology evidence="1">Multi-pass membrane protein</topology>
    </subcellularLocation>
    <subcellularLocation>
        <location evidence="9">Membrane</location>
        <topology evidence="9">Multi-pass membrane protein</topology>
    </subcellularLocation>
</comment>
<feature type="transmembrane region" description="Helical" evidence="10">
    <location>
        <begin position="573"/>
        <end position="594"/>
    </location>
</feature>
<feature type="transmembrane region" description="Helical" evidence="10">
    <location>
        <begin position="374"/>
        <end position="396"/>
    </location>
</feature>
<feature type="transmembrane region" description="Helical" evidence="10">
    <location>
        <begin position="277"/>
        <end position="297"/>
    </location>
</feature>
<comment type="caution">
    <text evidence="15">The sequence shown here is derived from an EMBL/GenBank/DDBJ whole genome shotgun (WGS) entry which is preliminary data.</text>
</comment>
<dbReference type="InterPro" id="IPR001516">
    <property type="entry name" value="Proton_antipo_N"/>
</dbReference>
<feature type="transmembrane region" description="Helical" evidence="10">
    <location>
        <begin position="656"/>
        <end position="674"/>
    </location>
</feature>
<evidence type="ECO:0000259" key="13">
    <source>
        <dbReference type="Pfam" id="PF13244"/>
    </source>
</evidence>
<evidence type="ECO:0000256" key="2">
    <source>
        <dbReference type="ARBA" id="ARBA00022448"/>
    </source>
</evidence>
<dbReference type="Proteomes" id="UP000280307">
    <property type="component" value="Unassembled WGS sequence"/>
</dbReference>
<proteinExistence type="predicted"/>
<dbReference type="InterPro" id="IPR025383">
    <property type="entry name" value="MrpA_C/MbhD"/>
</dbReference>
<feature type="transmembrane region" description="Helical" evidence="10">
    <location>
        <begin position="249"/>
        <end position="265"/>
    </location>
</feature>
<feature type="transmembrane region" description="Helical" evidence="10">
    <location>
        <begin position="751"/>
        <end position="770"/>
    </location>
</feature>
<feature type="transmembrane region" description="Helical" evidence="10">
    <location>
        <begin position="331"/>
        <end position="353"/>
    </location>
</feature>
<dbReference type="Pfam" id="PF00662">
    <property type="entry name" value="Proton_antipo_N"/>
    <property type="match status" value="1"/>
</dbReference>
<feature type="transmembrane region" description="Helical" evidence="10">
    <location>
        <begin position="502"/>
        <end position="526"/>
    </location>
</feature>
<evidence type="ECO:0000256" key="7">
    <source>
        <dbReference type="ARBA" id="ARBA00023065"/>
    </source>
</evidence>
<dbReference type="GO" id="GO:0006811">
    <property type="term" value="P:monoatomic ion transport"/>
    <property type="evidence" value="ECO:0007669"/>
    <property type="project" value="UniProtKB-KW"/>
</dbReference>
<evidence type="ECO:0000256" key="6">
    <source>
        <dbReference type="ARBA" id="ARBA00022989"/>
    </source>
</evidence>
<feature type="domain" description="NADH-Ubiquinone oxidoreductase (complex I) chain 5 N-terminal" evidence="12">
    <location>
        <begin position="64"/>
        <end position="108"/>
    </location>
</feature>
<keyword evidence="7" id="KW-0406">Ion transport</keyword>
<feature type="domain" description="MrpA C-terminal/MbhE" evidence="14">
    <location>
        <begin position="690"/>
        <end position="778"/>
    </location>
</feature>
<evidence type="ECO:0000259" key="11">
    <source>
        <dbReference type="Pfam" id="PF00361"/>
    </source>
</evidence>
<feature type="transmembrane region" description="Helical" evidence="10">
    <location>
        <begin position="108"/>
        <end position="135"/>
    </location>
</feature>
<evidence type="ECO:0000256" key="9">
    <source>
        <dbReference type="RuleBase" id="RU000320"/>
    </source>
</evidence>
<feature type="transmembrane region" description="Helical" evidence="10">
    <location>
        <begin position="416"/>
        <end position="437"/>
    </location>
</feature>
<evidence type="ECO:0000259" key="12">
    <source>
        <dbReference type="Pfam" id="PF00662"/>
    </source>
</evidence>
<evidence type="ECO:0000259" key="14">
    <source>
        <dbReference type="Pfam" id="PF20501"/>
    </source>
</evidence>
<dbReference type="Pfam" id="PF20501">
    <property type="entry name" value="MbhE"/>
    <property type="match status" value="1"/>
</dbReference>
<dbReference type="EMBL" id="RSAS01000575">
    <property type="protein sequence ID" value="RRR69912.1"/>
    <property type="molecule type" value="Genomic_DNA"/>
</dbReference>
<evidence type="ECO:0000256" key="5">
    <source>
        <dbReference type="ARBA" id="ARBA00022692"/>
    </source>
</evidence>
<feature type="transmembrane region" description="Helical" evidence="10">
    <location>
        <begin position="71"/>
        <end position="96"/>
    </location>
</feature>
<accession>A0A426TWH7</accession>
<keyword evidence="2" id="KW-0813">Transport</keyword>
<feature type="transmembrane region" description="Helical" evidence="10">
    <location>
        <begin position="163"/>
        <end position="184"/>
    </location>
</feature>